<protein>
    <recommendedName>
        <fullName evidence="4">Transmembrane protein</fullName>
    </recommendedName>
</protein>
<keyword evidence="1" id="KW-0472">Membrane</keyword>
<dbReference type="EMBL" id="LDAU01000217">
    <property type="protein sequence ID" value="KRW99249.1"/>
    <property type="molecule type" value="Genomic_DNA"/>
</dbReference>
<dbReference type="Proteomes" id="UP000054937">
    <property type="component" value="Unassembled WGS sequence"/>
</dbReference>
<sequence>MKHLFQFHPELLRIFGSFEAERPAQHVFLEYENRTLLNEIQERKRQQQRRFDENLLWHILYNLLKGAFSVQDINAGQISDILPYNKYCLKNQLTFGLRQKIKNYQYITFNSSFQLQQKLYQLFIYTNIILLIFVNLSNYF</sequence>
<accession>A0A0V0QAP7</accession>
<dbReference type="InParanoid" id="A0A0V0QAP7"/>
<gene>
    <name evidence="2" type="ORF">PPERSA_03955</name>
</gene>
<keyword evidence="1" id="KW-1133">Transmembrane helix</keyword>
<organism evidence="2 3">
    <name type="scientific">Pseudocohnilembus persalinus</name>
    <name type="common">Ciliate</name>
    <dbReference type="NCBI Taxonomy" id="266149"/>
    <lineage>
        <taxon>Eukaryota</taxon>
        <taxon>Sar</taxon>
        <taxon>Alveolata</taxon>
        <taxon>Ciliophora</taxon>
        <taxon>Intramacronucleata</taxon>
        <taxon>Oligohymenophorea</taxon>
        <taxon>Scuticociliatia</taxon>
        <taxon>Philasterida</taxon>
        <taxon>Pseudocohnilembidae</taxon>
        <taxon>Pseudocohnilembus</taxon>
    </lineage>
</organism>
<comment type="caution">
    <text evidence="2">The sequence shown here is derived from an EMBL/GenBank/DDBJ whole genome shotgun (WGS) entry which is preliminary data.</text>
</comment>
<keyword evidence="3" id="KW-1185">Reference proteome</keyword>
<evidence type="ECO:0000313" key="2">
    <source>
        <dbReference type="EMBL" id="KRW99249.1"/>
    </source>
</evidence>
<feature type="transmembrane region" description="Helical" evidence="1">
    <location>
        <begin position="119"/>
        <end position="137"/>
    </location>
</feature>
<evidence type="ECO:0000256" key="1">
    <source>
        <dbReference type="SAM" id="Phobius"/>
    </source>
</evidence>
<keyword evidence="1" id="KW-0812">Transmembrane</keyword>
<reference evidence="2 3" key="1">
    <citation type="journal article" date="2015" name="Sci. Rep.">
        <title>Genome of the facultative scuticociliatosis pathogen Pseudocohnilembus persalinus provides insight into its virulence through horizontal gene transfer.</title>
        <authorList>
            <person name="Xiong J."/>
            <person name="Wang G."/>
            <person name="Cheng J."/>
            <person name="Tian M."/>
            <person name="Pan X."/>
            <person name="Warren A."/>
            <person name="Jiang C."/>
            <person name="Yuan D."/>
            <person name="Miao W."/>
        </authorList>
    </citation>
    <scope>NUCLEOTIDE SEQUENCE [LARGE SCALE GENOMIC DNA]</scope>
    <source>
        <strain evidence="2">36N120E</strain>
    </source>
</reference>
<dbReference type="AlphaFoldDB" id="A0A0V0QAP7"/>
<proteinExistence type="predicted"/>
<name>A0A0V0QAP7_PSEPJ</name>
<evidence type="ECO:0000313" key="3">
    <source>
        <dbReference type="Proteomes" id="UP000054937"/>
    </source>
</evidence>
<evidence type="ECO:0008006" key="4">
    <source>
        <dbReference type="Google" id="ProtNLM"/>
    </source>
</evidence>